<accession>A0A0K1EL65</accession>
<reference evidence="2 3" key="1">
    <citation type="submission" date="2015-07" db="EMBL/GenBank/DDBJ databases">
        <title>Genome analysis of myxobacterium Chondromyces crocatus Cm c5 reveals a high potential for natural compound synthesis and the genetic basis for the loss of fruiting body formation.</title>
        <authorList>
            <person name="Zaburannyi N."/>
            <person name="Bunk B."/>
            <person name="Maier J."/>
            <person name="Overmann J."/>
            <person name="Mueller R."/>
        </authorList>
    </citation>
    <scope>NUCLEOTIDE SEQUENCE [LARGE SCALE GENOMIC DNA]</scope>
    <source>
        <strain evidence="2 3">Cm c5</strain>
    </source>
</reference>
<feature type="region of interest" description="Disordered" evidence="1">
    <location>
        <begin position="106"/>
        <end position="168"/>
    </location>
</feature>
<keyword evidence="3" id="KW-1185">Reference proteome</keyword>
<feature type="compositionally biased region" description="Polar residues" evidence="1">
    <location>
        <begin position="110"/>
        <end position="124"/>
    </location>
</feature>
<dbReference type="EMBL" id="CP012159">
    <property type="protein sequence ID" value="AKT41615.1"/>
    <property type="molecule type" value="Genomic_DNA"/>
</dbReference>
<protein>
    <submittedName>
        <fullName evidence="2">Uncharacterized protein</fullName>
    </submittedName>
</protein>
<feature type="compositionally biased region" description="Low complexity" evidence="1">
    <location>
        <begin position="137"/>
        <end position="153"/>
    </location>
</feature>
<dbReference type="AlphaFoldDB" id="A0A0K1EL65"/>
<gene>
    <name evidence="2" type="ORF">CMC5_058220</name>
</gene>
<proteinExistence type="predicted"/>
<evidence type="ECO:0000256" key="1">
    <source>
        <dbReference type="SAM" id="MobiDB-lite"/>
    </source>
</evidence>
<dbReference type="KEGG" id="ccro:CMC5_058220"/>
<evidence type="ECO:0000313" key="3">
    <source>
        <dbReference type="Proteomes" id="UP000067626"/>
    </source>
</evidence>
<evidence type="ECO:0000313" key="2">
    <source>
        <dbReference type="EMBL" id="AKT41615.1"/>
    </source>
</evidence>
<dbReference type="Proteomes" id="UP000067626">
    <property type="component" value="Chromosome"/>
</dbReference>
<organism evidence="2 3">
    <name type="scientific">Chondromyces crocatus</name>
    <dbReference type="NCBI Taxonomy" id="52"/>
    <lineage>
        <taxon>Bacteria</taxon>
        <taxon>Pseudomonadati</taxon>
        <taxon>Myxococcota</taxon>
        <taxon>Polyangia</taxon>
        <taxon>Polyangiales</taxon>
        <taxon>Polyangiaceae</taxon>
        <taxon>Chondromyces</taxon>
    </lineage>
</organism>
<sequence length="304" mass="32303">MVFEGFDGLSSEQRCPSCSCTRPTCVMSPGVLAWEDFACTPVEGAEPRVIPYLPPAGWDGACISMPTIPKERIEWVEFLSTTVTPCQPVTGSMPVLAETRWATHARACSPHTQDGSSEQGSQREQGAEGAEPRSLREPAPQGPEQPAQSGQGARYEQGMPGAKQDPLGVDPAAAGFTACVWREGEQPACPEAYPERKLFYQGVDSSLDCAPCACGDPVGSNCVAYVAAFPKPNCQLPEDDTGCAVDLDHSPCSSWWRHLALGSLRGDWREREPGTCPASGGEPVGRAAAVDPITFCCARSEVGP</sequence>
<name>A0A0K1EL65_CHOCO</name>